<dbReference type="PANTHER" id="PTHR21666:SF270">
    <property type="entry name" value="MUREIN HYDROLASE ACTIVATOR ENVC"/>
    <property type="match status" value="1"/>
</dbReference>
<keyword evidence="6" id="KW-1185">Reference proteome</keyword>
<feature type="region of interest" description="Disordered" evidence="1">
    <location>
        <begin position="165"/>
        <end position="186"/>
    </location>
</feature>
<reference evidence="5 6" key="1">
    <citation type="journal article" date="2019" name="Int. J. Syst. Evol. Microbiol.">
        <title>The Global Catalogue of Microorganisms (GCM) 10K type strain sequencing project: providing services to taxonomists for standard genome sequencing and annotation.</title>
        <authorList>
            <consortium name="The Broad Institute Genomics Platform"/>
            <consortium name="The Broad Institute Genome Sequencing Center for Infectious Disease"/>
            <person name="Wu L."/>
            <person name="Ma J."/>
        </authorList>
    </citation>
    <scope>NUCLEOTIDE SEQUENCE [LARGE SCALE GENOMIC DNA]</scope>
    <source>
        <strain evidence="5 6">JCM 14307</strain>
    </source>
</reference>
<dbReference type="Pfam" id="PF01551">
    <property type="entry name" value="Peptidase_M23"/>
    <property type="match status" value="1"/>
</dbReference>
<dbReference type="Pfam" id="PF18013">
    <property type="entry name" value="Phage_lysozyme2"/>
    <property type="match status" value="1"/>
</dbReference>
<dbReference type="Gene3D" id="1.10.530.10">
    <property type="match status" value="1"/>
</dbReference>
<feature type="transmembrane region" description="Helical" evidence="2">
    <location>
        <begin position="7"/>
        <end position="32"/>
    </location>
</feature>
<name>A0ABN2IZ17_9ACTN</name>
<sequence>MDNKGPLILGGVLTVFFLPLIIAIALIIGSLMSLPDAEASGCGGPSGAEVKPFSWPTDEKEIDEEWSDDHKGVDFDVDEKSPVYAVDSGEVIKNADNEIWIRHEKAVEFHYKFFHDMPVKVGDKVARGQQIGTSGSGEEEEGASGEHLHFELWVDEKGDGKLVNTDPKEESFGDTPPPAGGGGCGCGSGPLIGTDNQQKAFNFLVSNGYSKEQAAGAVGNMVVESYGVRPLQLQDTKEGAETTAQQAEGSSAGWGIVQWTPASKIISASRRDGVPYETIGTLEHQLNFLLKQLQTNEKPASDQLKKTTTPEDAAYAFGHYYERFAGHEGDPNSQNYRERKTAARLVFTTFSGASPGANPGATAATACAQGSGDIAAVAKNLAWPNQRPEYNHQGSNAADAKVAKPEFVQAMKDFNDPNGDRAYTDCGRFVATVMHMSGADKSFPKVSTGDQNTYMRSSGKYDFWHGEPPGGMKPGDILNGPGHTYLYTGPWGEEGKGYNSASGSLGDHVPYATYLYKVGTQFTVFRLKVAPAGPDKKS</sequence>
<evidence type="ECO:0000313" key="5">
    <source>
        <dbReference type="EMBL" id="GAA1714677.1"/>
    </source>
</evidence>
<proteinExistence type="predicted"/>
<comment type="caution">
    <text evidence="5">The sequence shown here is derived from an EMBL/GenBank/DDBJ whole genome shotgun (WGS) entry which is preliminary data.</text>
</comment>
<evidence type="ECO:0000256" key="1">
    <source>
        <dbReference type="SAM" id="MobiDB-lite"/>
    </source>
</evidence>
<dbReference type="Proteomes" id="UP001500280">
    <property type="component" value="Unassembled WGS sequence"/>
</dbReference>
<dbReference type="RefSeq" id="WP_344163092.1">
    <property type="nucleotide sequence ID" value="NZ_BAAANF010000025.1"/>
</dbReference>
<dbReference type="InterPro" id="IPR050570">
    <property type="entry name" value="Cell_wall_metabolism_enzyme"/>
</dbReference>
<evidence type="ECO:0000313" key="6">
    <source>
        <dbReference type="Proteomes" id="UP001500280"/>
    </source>
</evidence>
<dbReference type="InterPro" id="IPR011055">
    <property type="entry name" value="Dup_hybrid_motif"/>
</dbReference>
<evidence type="ECO:0000259" key="3">
    <source>
        <dbReference type="Pfam" id="PF01551"/>
    </source>
</evidence>
<feature type="domain" description="Phage tail lysozyme" evidence="4">
    <location>
        <begin position="195"/>
        <end position="350"/>
    </location>
</feature>
<dbReference type="InterPro" id="IPR016047">
    <property type="entry name" value="M23ase_b-sheet_dom"/>
</dbReference>
<evidence type="ECO:0008006" key="7">
    <source>
        <dbReference type="Google" id="ProtNLM"/>
    </source>
</evidence>
<accession>A0ABN2IZ17</accession>
<dbReference type="SUPFAM" id="SSF51261">
    <property type="entry name" value="Duplicated hybrid motif"/>
    <property type="match status" value="1"/>
</dbReference>
<protein>
    <recommendedName>
        <fullName evidence="7">M23 family metallopeptidase</fullName>
    </recommendedName>
</protein>
<keyword evidence="2" id="KW-0472">Membrane</keyword>
<dbReference type="Gene3D" id="2.70.70.10">
    <property type="entry name" value="Glucose Permease (Domain IIA)"/>
    <property type="match status" value="1"/>
</dbReference>
<keyword evidence="2" id="KW-0812">Transmembrane</keyword>
<dbReference type="InterPro" id="IPR041219">
    <property type="entry name" value="Phage_lysozyme2"/>
</dbReference>
<keyword evidence="2" id="KW-1133">Transmembrane helix</keyword>
<organism evidence="5 6">
    <name type="scientific">Kribbella yunnanensis</name>
    <dbReference type="NCBI Taxonomy" id="190194"/>
    <lineage>
        <taxon>Bacteria</taxon>
        <taxon>Bacillati</taxon>
        <taxon>Actinomycetota</taxon>
        <taxon>Actinomycetes</taxon>
        <taxon>Propionibacteriales</taxon>
        <taxon>Kribbellaceae</taxon>
        <taxon>Kribbella</taxon>
    </lineage>
</organism>
<gene>
    <name evidence="5" type="ORF">GCM10009745_73760</name>
</gene>
<feature type="domain" description="M23ase beta-sheet core" evidence="3">
    <location>
        <begin position="69"/>
        <end position="156"/>
    </location>
</feature>
<dbReference type="CDD" id="cd12797">
    <property type="entry name" value="M23_peptidase"/>
    <property type="match status" value="1"/>
</dbReference>
<evidence type="ECO:0000256" key="2">
    <source>
        <dbReference type="SAM" id="Phobius"/>
    </source>
</evidence>
<dbReference type="EMBL" id="BAAANF010000025">
    <property type="protein sequence ID" value="GAA1714677.1"/>
    <property type="molecule type" value="Genomic_DNA"/>
</dbReference>
<dbReference type="PANTHER" id="PTHR21666">
    <property type="entry name" value="PEPTIDASE-RELATED"/>
    <property type="match status" value="1"/>
</dbReference>
<evidence type="ECO:0000259" key="4">
    <source>
        <dbReference type="Pfam" id="PF18013"/>
    </source>
</evidence>